<feature type="transmembrane region" description="Helical" evidence="4">
    <location>
        <begin position="206"/>
        <end position="228"/>
    </location>
</feature>
<gene>
    <name evidence="8" type="ORF">AN477_21505</name>
</gene>
<feature type="transmembrane region" description="Helical" evidence="4">
    <location>
        <begin position="240"/>
        <end position="262"/>
    </location>
</feature>
<feature type="transmembrane region" description="Helical" evidence="4">
    <location>
        <begin position="56"/>
        <end position="77"/>
    </location>
</feature>
<evidence type="ECO:0000256" key="3">
    <source>
        <dbReference type="ARBA" id="ARBA00023136"/>
    </source>
</evidence>
<feature type="domain" description="HAMP" evidence="5">
    <location>
        <begin position="264"/>
        <end position="316"/>
    </location>
</feature>
<dbReference type="AlphaFoldDB" id="A0A0P9CW87"/>
<protein>
    <submittedName>
        <fullName evidence="8">Chemotaxis protein CheY</fullName>
    </submittedName>
</protein>
<dbReference type="Pfam" id="PF00672">
    <property type="entry name" value="HAMP"/>
    <property type="match status" value="1"/>
</dbReference>
<dbReference type="InterPro" id="IPR037522">
    <property type="entry name" value="HD_GYP_dom"/>
</dbReference>
<keyword evidence="3 4" id="KW-0472">Membrane</keyword>
<dbReference type="PATRIC" id="fig|471514.4.peg.1808"/>
<dbReference type="GO" id="GO:0005886">
    <property type="term" value="C:plasma membrane"/>
    <property type="evidence" value="ECO:0007669"/>
    <property type="project" value="UniProtKB-SubCell"/>
</dbReference>
<accession>A0A0P9CW87</accession>
<evidence type="ECO:0000256" key="4">
    <source>
        <dbReference type="SAM" id="Phobius"/>
    </source>
</evidence>
<dbReference type="OrthoDB" id="9759601at2"/>
<dbReference type="SUPFAM" id="SSF158472">
    <property type="entry name" value="HAMP domain-like"/>
    <property type="match status" value="1"/>
</dbReference>
<comment type="caution">
    <text evidence="8">The sequence shown here is derived from an EMBL/GenBank/DDBJ whole genome shotgun (WGS) entry which is preliminary data.</text>
</comment>
<dbReference type="PROSITE" id="PS50885">
    <property type="entry name" value="HAMP"/>
    <property type="match status" value="1"/>
</dbReference>
<reference evidence="8 9" key="1">
    <citation type="submission" date="2015-09" db="EMBL/GenBank/DDBJ databases">
        <title>Draft genome sequence of Alicyclobacillus ferrooxydans DSM 22381.</title>
        <authorList>
            <person name="Hemp J."/>
        </authorList>
    </citation>
    <scope>NUCLEOTIDE SEQUENCE [LARGE SCALE GENOMIC DNA]</scope>
    <source>
        <strain evidence="8 9">TC-34</strain>
    </source>
</reference>
<dbReference type="Pfam" id="PF13487">
    <property type="entry name" value="HD_5"/>
    <property type="match status" value="1"/>
</dbReference>
<proteinExistence type="predicted"/>
<feature type="transmembrane region" description="Helical" evidence="4">
    <location>
        <begin position="24"/>
        <end position="44"/>
    </location>
</feature>
<dbReference type="SMART" id="SM00304">
    <property type="entry name" value="HAMP"/>
    <property type="match status" value="1"/>
</dbReference>
<dbReference type="SMART" id="SM00471">
    <property type="entry name" value="HDc"/>
    <property type="match status" value="1"/>
</dbReference>
<evidence type="ECO:0000313" key="9">
    <source>
        <dbReference type="Proteomes" id="UP000050482"/>
    </source>
</evidence>
<evidence type="ECO:0000259" key="5">
    <source>
        <dbReference type="PROSITE" id="PS50885"/>
    </source>
</evidence>
<evidence type="ECO:0000256" key="1">
    <source>
        <dbReference type="ARBA" id="ARBA00004236"/>
    </source>
</evidence>
<feature type="domain" description="HD" evidence="6">
    <location>
        <begin position="340"/>
        <end position="465"/>
    </location>
</feature>
<dbReference type="GO" id="GO:0007165">
    <property type="term" value="P:signal transduction"/>
    <property type="evidence" value="ECO:0007669"/>
    <property type="project" value="InterPro"/>
</dbReference>
<dbReference type="PROSITE" id="PS51832">
    <property type="entry name" value="HD_GYP"/>
    <property type="match status" value="1"/>
</dbReference>
<evidence type="ECO:0000259" key="7">
    <source>
        <dbReference type="PROSITE" id="PS51832"/>
    </source>
</evidence>
<dbReference type="InterPro" id="IPR003660">
    <property type="entry name" value="HAMP_dom"/>
</dbReference>
<keyword evidence="2" id="KW-1003">Cell membrane</keyword>
<dbReference type="SUPFAM" id="SSF109604">
    <property type="entry name" value="HD-domain/PDEase-like"/>
    <property type="match status" value="1"/>
</dbReference>
<feature type="transmembrane region" description="Helical" evidence="4">
    <location>
        <begin position="112"/>
        <end position="133"/>
    </location>
</feature>
<dbReference type="Gene3D" id="6.10.340.10">
    <property type="match status" value="1"/>
</dbReference>
<name>A0A0P9CW87_9BACL</name>
<keyword evidence="9" id="KW-1185">Reference proteome</keyword>
<dbReference type="InterPro" id="IPR006674">
    <property type="entry name" value="HD_domain"/>
</dbReference>
<dbReference type="InterPro" id="IPR003607">
    <property type="entry name" value="HD/PDEase_dom"/>
</dbReference>
<dbReference type="PANTHER" id="PTHR45228">
    <property type="entry name" value="CYCLIC DI-GMP PHOSPHODIESTERASE TM_0186-RELATED"/>
    <property type="match status" value="1"/>
</dbReference>
<dbReference type="InterPro" id="IPR052020">
    <property type="entry name" value="Cyclic_di-GMP/3'3'-cGAMP_PDE"/>
</dbReference>
<organism evidence="8 9">
    <name type="scientific">Alicyclobacillus ferrooxydans</name>
    <dbReference type="NCBI Taxonomy" id="471514"/>
    <lineage>
        <taxon>Bacteria</taxon>
        <taxon>Bacillati</taxon>
        <taxon>Bacillota</taxon>
        <taxon>Bacilli</taxon>
        <taxon>Bacillales</taxon>
        <taxon>Alicyclobacillaceae</taxon>
        <taxon>Alicyclobacillus</taxon>
    </lineage>
</organism>
<sequence length="505" mass="55758">MGYIYSTNQTKGVNTYRTFVRSLIINYLIGSVIAVIGVGGSLMFSTLSVSQSDDSLLAMTLGISLVIMVCTESVVFARHVSPIRAVFLSKDLSKDIYIKAYRRIYRFPVLSVFRIMVPHWLGALVPGVTISLIEIHYHILSLPYSYVFLAVLGSFLVAGMHAMVEFFLTSRTIQPILTFFSEVLDSPYSTAAPVTGQVLVPVRVKFLLSVLVIGVLPLLLFGMAGQIRLSQTDGGASFQYWNWIAAVMVIGIAFASYGAWLLSNDVKSPIATLEQLMFQVQNGDFEVRALVPYSDEFSKLASGFNHMVTGLAERERTNDQLVDSYFATLAAALDARDRYTAGHSTRVAEYAVIIGREVGLAESEVSLLRKSALLHDIGKIGIRDEVLLKDGKLTDEEFEVIKNHPVIGESILQKIQPELTMQPLLPGVRSHHERYDGKGYPDGLKGEQIPLFGRILAVADAYDAMTSDRPYRAGMTQNKALSILESGKGTQWDPQFVDAFICATR</sequence>
<comment type="subcellular location">
    <subcellularLocation>
        <location evidence="1">Cell membrane</location>
    </subcellularLocation>
</comment>
<dbReference type="Proteomes" id="UP000050482">
    <property type="component" value="Unassembled WGS sequence"/>
</dbReference>
<dbReference type="CDD" id="cd00077">
    <property type="entry name" value="HDc"/>
    <property type="match status" value="1"/>
</dbReference>
<evidence type="ECO:0000256" key="2">
    <source>
        <dbReference type="ARBA" id="ARBA00022475"/>
    </source>
</evidence>
<keyword evidence="4" id="KW-0812">Transmembrane</keyword>
<evidence type="ECO:0000313" key="8">
    <source>
        <dbReference type="EMBL" id="KPV40926.1"/>
    </source>
</evidence>
<dbReference type="Gene3D" id="1.10.3210.10">
    <property type="entry name" value="Hypothetical protein af1432"/>
    <property type="match status" value="1"/>
</dbReference>
<dbReference type="PROSITE" id="PS51831">
    <property type="entry name" value="HD"/>
    <property type="match status" value="1"/>
</dbReference>
<evidence type="ECO:0000259" key="6">
    <source>
        <dbReference type="PROSITE" id="PS51831"/>
    </source>
</evidence>
<dbReference type="CDD" id="cd06225">
    <property type="entry name" value="HAMP"/>
    <property type="match status" value="1"/>
</dbReference>
<feature type="transmembrane region" description="Helical" evidence="4">
    <location>
        <begin position="145"/>
        <end position="168"/>
    </location>
</feature>
<dbReference type="EMBL" id="LJCO01000096">
    <property type="protein sequence ID" value="KPV40926.1"/>
    <property type="molecule type" value="Genomic_DNA"/>
</dbReference>
<feature type="domain" description="HD-GYP" evidence="7">
    <location>
        <begin position="318"/>
        <end position="505"/>
    </location>
</feature>
<dbReference type="STRING" id="471514.AN477_21505"/>
<keyword evidence="4" id="KW-1133">Transmembrane helix</keyword>